<dbReference type="InterPro" id="IPR017972">
    <property type="entry name" value="Cyt_P450_CS"/>
</dbReference>
<evidence type="ECO:0000256" key="2">
    <source>
        <dbReference type="ARBA" id="ARBA00010617"/>
    </source>
</evidence>
<dbReference type="Proteomes" id="UP000193144">
    <property type="component" value="Unassembled WGS sequence"/>
</dbReference>
<sequence>MTSFSVVLIASAVVLFVLYKTALYAAYSIRRRRNGCEEPPKYPHRDPLFGLDLFFAFMNAFKAGQFLDWNKCQYDKFGRTFKANSFGSTIFKTIDPEVSKAVHATYFANFGLQPLRYDVAENFWGNGIIVVDGPHWQHGRALIRSSFDVVHIANFERLKRHAERFMELLPRDGKTIDLMLLFKRLILDTTSEFIFGEPMGALDESKACDDFMDAFAYAQKGTAIRAMLGRLKFMHRDKKWWDSCKHVTDYIDVHVDKAIARLSARDGTRNDAEIDGRLRLADEMAQDTQDKLTLRSHMLSVFSPAHDGAAVALSNACFHLARNPEEWAKLRSEILPTRNEPLTYDLLNSYKYLSWVLKENGKKPLYVEEGNFVEINYRAMCRDETFWGTDADQFKPERWETTRPGWEYTPFGGGPRTCPGMRLVFTESAYVLVTFLREFKKLENRDPELEWKEEMRMTFQSKNGCLVGLIPDSNGH</sequence>
<dbReference type="GO" id="GO:0020037">
    <property type="term" value="F:heme binding"/>
    <property type="evidence" value="ECO:0007669"/>
    <property type="project" value="InterPro"/>
</dbReference>
<dbReference type="GO" id="GO:0005506">
    <property type="term" value="F:iron ion binding"/>
    <property type="evidence" value="ECO:0007669"/>
    <property type="project" value="InterPro"/>
</dbReference>
<dbReference type="InterPro" id="IPR001128">
    <property type="entry name" value="Cyt_P450"/>
</dbReference>
<evidence type="ECO:0000256" key="3">
    <source>
        <dbReference type="ARBA" id="ARBA00022723"/>
    </source>
</evidence>
<evidence type="ECO:0000256" key="5">
    <source>
        <dbReference type="ARBA" id="ARBA00023004"/>
    </source>
</evidence>
<keyword evidence="7" id="KW-0349">Heme</keyword>
<dbReference type="PANTHER" id="PTHR24287:SF19">
    <property type="entry name" value="CYTOCHROME P450"/>
    <property type="match status" value="1"/>
</dbReference>
<dbReference type="Gene3D" id="1.10.630.10">
    <property type="entry name" value="Cytochrome P450"/>
    <property type="match status" value="1"/>
</dbReference>
<evidence type="ECO:0000256" key="6">
    <source>
        <dbReference type="ARBA" id="ARBA00023033"/>
    </source>
</evidence>
<dbReference type="SUPFAM" id="SSF48264">
    <property type="entry name" value="Cytochrome P450"/>
    <property type="match status" value="1"/>
</dbReference>
<keyword evidence="4 7" id="KW-0560">Oxidoreductase</keyword>
<evidence type="ECO:0000256" key="4">
    <source>
        <dbReference type="ARBA" id="ARBA00023002"/>
    </source>
</evidence>
<comment type="cofactor">
    <cofactor evidence="1">
        <name>heme</name>
        <dbReference type="ChEBI" id="CHEBI:30413"/>
    </cofactor>
</comment>
<comment type="caution">
    <text evidence="8">The sequence shown here is derived from an EMBL/GenBank/DDBJ whole genome shotgun (WGS) entry which is preliminary data.</text>
</comment>
<reference evidence="8 9" key="1">
    <citation type="submission" date="2016-07" db="EMBL/GenBank/DDBJ databases">
        <title>Pervasive Adenine N6-methylation of Active Genes in Fungi.</title>
        <authorList>
            <consortium name="DOE Joint Genome Institute"/>
            <person name="Mondo S.J."/>
            <person name="Dannebaum R.O."/>
            <person name="Kuo R.C."/>
            <person name="Labutti K."/>
            <person name="Haridas S."/>
            <person name="Kuo A."/>
            <person name="Salamov A."/>
            <person name="Ahrendt S.R."/>
            <person name="Lipzen A."/>
            <person name="Sullivan W."/>
            <person name="Andreopoulos W.B."/>
            <person name="Clum A."/>
            <person name="Lindquist E."/>
            <person name="Daum C."/>
            <person name="Ramamoorthy G.K."/>
            <person name="Gryganskyi A."/>
            <person name="Culley D."/>
            <person name="Magnuson J.K."/>
            <person name="James T.Y."/>
            <person name="O'Malley M.A."/>
            <person name="Stajich J.E."/>
            <person name="Spatafora J.W."/>
            <person name="Visel A."/>
            <person name="Grigoriev I.V."/>
        </authorList>
    </citation>
    <scope>NUCLEOTIDE SEQUENCE [LARGE SCALE GENOMIC DNA]</scope>
    <source>
        <strain evidence="8 9">CBS 115471</strain>
    </source>
</reference>
<dbReference type="AlphaFoldDB" id="A0A1Y2AAN3"/>
<keyword evidence="5 7" id="KW-0408">Iron</keyword>
<protein>
    <submittedName>
        <fullName evidence="8">Cytochrome P450</fullName>
    </submittedName>
</protein>
<dbReference type="Pfam" id="PF00067">
    <property type="entry name" value="p450"/>
    <property type="match status" value="2"/>
</dbReference>
<evidence type="ECO:0000313" key="8">
    <source>
        <dbReference type="EMBL" id="ORY19055.1"/>
    </source>
</evidence>
<proteinExistence type="inferred from homology"/>
<name>A0A1Y2AAN3_9PLEO</name>
<evidence type="ECO:0000256" key="1">
    <source>
        <dbReference type="ARBA" id="ARBA00001971"/>
    </source>
</evidence>
<accession>A0A1Y2AAN3</accession>
<keyword evidence="9" id="KW-1185">Reference proteome</keyword>
<dbReference type="GO" id="GO:0004497">
    <property type="term" value="F:monooxygenase activity"/>
    <property type="evidence" value="ECO:0007669"/>
    <property type="project" value="UniProtKB-KW"/>
</dbReference>
<dbReference type="PANTHER" id="PTHR24287">
    <property type="entry name" value="P450, PUTATIVE (EUROFUNG)-RELATED"/>
    <property type="match status" value="1"/>
</dbReference>
<dbReference type="PROSITE" id="PS00086">
    <property type="entry name" value="CYTOCHROME_P450"/>
    <property type="match status" value="1"/>
</dbReference>
<organism evidence="8 9">
    <name type="scientific">Clohesyomyces aquaticus</name>
    <dbReference type="NCBI Taxonomy" id="1231657"/>
    <lineage>
        <taxon>Eukaryota</taxon>
        <taxon>Fungi</taxon>
        <taxon>Dikarya</taxon>
        <taxon>Ascomycota</taxon>
        <taxon>Pezizomycotina</taxon>
        <taxon>Dothideomycetes</taxon>
        <taxon>Pleosporomycetidae</taxon>
        <taxon>Pleosporales</taxon>
        <taxon>Lindgomycetaceae</taxon>
        <taxon>Clohesyomyces</taxon>
    </lineage>
</organism>
<keyword evidence="6 7" id="KW-0503">Monooxygenase</keyword>
<evidence type="ECO:0000256" key="7">
    <source>
        <dbReference type="RuleBase" id="RU000461"/>
    </source>
</evidence>
<dbReference type="InterPro" id="IPR047146">
    <property type="entry name" value="Cyt_P450_E_CYP52_fungi"/>
</dbReference>
<dbReference type="GO" id="GO:0016705">
    <property type="term" value="F:oxidoreductase activity, acting on paired donors, with incorporation or reduction of molecular oxygen"/>
    <property type="evidence" value="ECO:0007669"/>
    <property type="project" value="InterPro"/>
</dbReference>
<comment type="similarity">
    <text evidence="2 7">Belongs to the cytochrome P450 family.</text>
</comment>
<evidence type="ECO:0000313" key="9">
    <source>
        <dbReference type="Proteomes" id="UP000193144"/>
    </source>
</evidence>
<dbReference type="STRING" id="1231657.A0A1Y2AAN3"/>
<gene>
    <name evidence="8" type="ORF">BCR34DRAFT_553203</name>
</gene>
<dbReference type="OrthoDB" id="1470350at2759"/>
<keyword evidence="3 7" id="KW-0479">Metal-binding</keyword>
<dbReference type="EMBL" id="MCFA01000004">
    <property type="protein sequence ID" value="ORY19055.1"/>
    <property type="molecule type" value="Genomic_DNA"/>
</dbReference>
<dbReference type="InterPro" id="IPR036396">
    <property type="entry name" value="Cyt_P450_sf"/>
</dbReference>